<evidence type="ECO:0000313" key="1">
    <source>
        <dbReference type="EMBL" id="GJD57793.1"/>
    </source>
</evidence>
<dbReference type="EMBL" id="CABFVH010000015">
    <property type="protein sequence ID" value="VUF12961.1"/>
    <property type="molecule type" value="Genomic_DNA"/>
</dbReference>
<dbReference type="EMBL" id="BPQI01000120">
    <property type="protein sequence ID" value="GJD57793.1"/>
    <property type="molecule type" value="Genomic_DNA"/>
</dbReference>
<reference evidence="1" key="2">
    <citation type="journal article" date="2021" name="Front. Microbiol.">
        <title>Comprehensive Comparative Genomics and Phenotyping of Methylobacterium Species.</title>
        <authorList>
            <person name="Alessa O."/>
            <person name="Ogura Y."/>
            <person name="Fujitani Y."/>
            <person name="Takami H."/>
            <person name="Hayashi T."/>
            <person name="Sahin N."/>
            <person name="Tani A."/>
        </authorList>
    </citation>
    <scope>NUCLEOTIDE SEQUENCE</scope>
    <source>
        <strain evidence="1">DSM 22415</strain>
    </source>
</reference>
<protein>
    <submittedName>
        <fullName evidence="2">Uncharacterized protein</fullName>
    </submittedName>
</protein>
<dbReference type="RefSeq" id="WP_144764560.1">
    <property type="nucleotide sequence ID" value="NZ_BPQI01000120.1"/>
</dbReference>
<dbReference type="Proteomes" id="UP000401717">
    <property type="component" value="Unassembled WGS sequence"/>
</dbReference>
<organism evidence="2 3">
    <name type="scientific">Methylobacterium dankookense</name>
    <dbReference type="NCBI Taxonomy" id="560405"/>
    <lineage>
        <taxon>Bacteria</taxon>
        <taxon>Pseudomonadati</taxon>
        <taxon>Pseudomonadota</taxon>
        <taxon>Alphaproteobacteria</taxon>
        <taxon>Hyphomicrobiales</taxon>
        <taxon>Methylobacteriaceae</taxon>
        <taxon>Methylobacterium</taxon>
    </lineage>
</organism>
<dbReference type="AlphaFoldDB" id="A0A564FZZ8"/>
<dbReference type="Proteomes" id="UP001055303">
    <property type="component" value="Unassembled WGS sequence"/>
</dbReference>
<keyword evidence="4" id="KW-1185">Reference proteome</keyword>
<reference evidence="1" key="3">
    <citation type="submission" date="2021-08" db="EMBL/GenBank/DDBJ databases">
        <authorList>
            <person name="Tani A."/>
            <person name="Ola A."/>
            <person name="Ogura Y."/>
            <person name="Katsura K."/>
            <person name="Hayashi T."/>
        </authorList>
    </citation>
    <scope>NUCLEOTIDE SEQUENCE</scope>
    <source>
        <strain evidence="1">DSM 22415</strain>
    </source>
</reference>
<accession>A0A564FZZ8</accession>
<evidence type="ECO:0000313" key="3">
    <source>
        <dbReference type="Proteomes" id="UP000401717"/>
    </source>
</evidence>
<evidence type="ECO:0000313" key="2">
    <source>
        <dbReference type="EMBL" id="VUF12961.1"/>
    </source>
</evidence>
<gene>
    <name evidence="1" type="ORF">IFDJLNFL_3706</name>
    <name evidence="2" type="ORF">MTDSW087_02656</name>
</gene>
<evidence type="ECO:0000313" key="4">
    <source>
        <dbReference type="Proteomes" id="UP001055303"/>
    </source>
</evidence>
<proteinExistence type="predicted"/>
<reference evidence="2 3" key="1">
    <citation type="submission" date="2019-06" db="EMBL/GenBank/DDBJ databases">
        <authorList>
            <person name="Rodrigo-Torres L."/>
            <person name="Arahal R. D."/>
            <person name="Lucena T."/>
        </authorList>
    </citation>
    <scope>NUCLEOTIDE SEQUENCE [LARGE SCALE GENOMIC DNA]</scope>
    <source>
        <strain evidence="2 3">SW08-7</strain>
    </source>
</reference>
<sequence length="61" mass="6646">MTPKIESAAVDRLAEQVAAAAESDKTEAVRMTRADALQLLEASLADAAVRRERRGWRPTPP</sequence>
<name>A0A564FZZ8_9HYPH</name>